<feature type="domain" description="Protein kinase" evidence="10">
    <location>
        <begin position="72"/>
        <end position="356"/>
    </location>
</feature>
<sequence>MTLAAPKIQPAATNLNVDNDGSMMTVANGPSSAPATGSVSARRMTYHTTLSNTLANLDMNAETRYDLRNEDLKDLRELGQGNGGSVKKVEHTPTGMIMAKKIVLIDAKPSVRKQILRELHIMHDCHSKYIISFYGAFLSDPNICICMEYMDKGSLDGIYKKIGAIDIEVVGKVALAVLEGLTYLYDVHRIIHRDIKPSNILCNSQGHIKICDFGVSGELINSIADTFVGTSTYMSPERIQGAQYTVKSDVWSLGISLIELALGRFPFSESDPDDSDLSDFEGTLSPGTVGLPPAPPKKDSKKDRRKSKGHIVNEPAPRLTPEGRFPKNAEDFVDSCLLKDPDARKTPKDLLKHSWIDLARESTFDLEAWANTF</sequence>
<evidence type="ECO:0000256" key="2">
    <source>
        <dbReference type="ARBA" id="ARBA00022679"/>
    </source>
</evidence>
<evidence type="ECO:0000256" key="8">
    <source>
        <dbReference type="RuleBase" id="RU000304"/>
    </source>
</evidence>
<evidence type="ECO:0000256" key="4">
    <source>
        <dbReference type="ARBA" id="ARBA00022777"/>
    </source>
</evidence>
<dbReference type="InParanoid" id="F8Q0D0"/>
<dbReference type="OrthoDB" id="10252354at2759"/>
<reference evidence="12" key="1">
    <citation type="journal article" date="2011" name="Science">
        <title>The plant cell wall-decomposing machinery underlies the functional diversity of forest fungi.</title>
        <authorList>
            <person name="Eastwood D.C."/>
            <person name="Floudas D."/>
            <person name="Binder M."/>
            <person name="Majcherczyk A."/>
            <person name="Schneider P."/>
            <person name="Aerts A."/>
            <person name="Asiegbu F.O."/>
            <person name="Baker S.E."/>
            <person name="Barry K."/>
            <person name="Bendiksby M."/>
            <person name="Blumentritt M."/>
            <person name="Coutinho P.M."/>
            <person name="Cullen D."/>
            <person name="de Vries R.P."/>
            <person name="Gathman A."/>
            <person name="Goodell B."/>
            <person name="Henrissat B."/>
            <person name="Ihrmark K."/>
            <person name="Kauserud H."/>
            <person name="Kohler A."/>
            <person name="LaButti K."/>
            <person name="Lapidus A."/>
            <person name="Lavin J.L."/>
            <person name="Lee Y.-H."/>
            <person name="Lindquist E."/>
            <person name="Lilly W."/>
            <person name="Lucas S."/>
            <person name="Morin E."/>
            <person name="Murat C."/>
            <person name="Oguiza J.A."/>
            <person name="Park J."/>
            <person name="Pisabarro A.G."/>
            <person name="Riley R."/>
            <person name="Rosling A."/>
            <person name="Salamov A."/>
            <person name="Schmidt O."/>
            <person name="Schmutz J."/>
            <person name="Skrede I."/>
            <person name="Stenlid J."/>
            <person name="Wiebenga A."/>
            <person name="Xie X."/>
            <person name="Kuees U."/>
            <person name="Hibbett D.S."/>
            <person name="Hoffmeister D."/>
            <person name="Hoegberg N."/>
            <person name="Martin F."/>
            <person name="Grigoriev I.V."/>
            <person name="Watkinson S.C."/>
        </authorList>
    </citation>
    <scope>NUCLEOTIDE SEQUENCE [LARGE SCALE GENOMIC DNA]</scope>
    <source>
        <strain evidence="12">strain S7.3</strain>
    </source>
</reference>
<dbReference type="GO" id="GO:0000165">
    <property type="term" value="P:MAPK cascade"/>
    <property type="evidence" value="ECO:0007669"/>
    <property type="project" value="UniProtKB-ARBA"/>
</dbReference>
<dbReference type="FunFam" id="3.30.200.20:FF:000040">
    <property type="entry name" value="Dual specificity mitogen-activated protein kinase kinase"/>
    <property type="match status" value="1"/>
</dbReference>
<evidence type="ECO:0000313" key="12">
    <source>
        <dbReference type="Proteomes" id="UP000008063"/>
    </source>
</evidence>
<dbReference type="InterPro" id="IPR000719">
    <property type="entry name" value="Prot_kinase_dom"/>
</dbReference>
<dbReference type="PROSITE" id="PS50011">
    <property type="entry name" value="PROTEIN_KINASE_DOM"/>
    <property type="match status" value="1"/>
</dbReference>
<dbReference type="Proteomes" id="UP000008063">
    <property type="component" value="Unassembled WGS sequence"/>
</dbReference>
<dbReference type="InterPro" id="IPR008271">
    <property type="entry name" value="Ser/Thr_kinase_AS"/>
</dbReference>
<name>F8Q0D0_SERL3</name>
<dbReference type="GO" id="GO:0005524">
    <property type="term" value="F:ATP binding"/>
    <property type="evidence" value="ECO:0007669"/>
    <property type="project" value="UniProtKB-UniRule"/>
</dbReference>
<dbReference type="SMART" id="SM00220">
    <property type="entry name" value="S_TKc"/>
    <property type="match status" value="1"/>
</dbReference>
<feature type="binding site" evidence="7">
    <location>
        <position position="101"/>
    </location>
    <ligand>
        <name>ATP</name>
        <dbReference type="ChEBI" id="CHEBI:30616"/>
    </ligand>
</feature>
<dbReference type="GO" id="GO:0004674">
    <property type="term" value="F:protein serine/threonine kinase activity"/>
    <property type="evidence" value="ECO:0007669"/>
    <property type="project" value="UniProtKB-KW"/>
</dbReference>
<proteinExistence type="inferred from homology"/>
<dbReference type="SUPFAM" id="SSF56112">
    <property type="entry name" value="Protein kinase-like (PK-like)"/>
    <property type="match status" value="1"/>
</dbReference>
<dbReference type="Gene3D" id="3.30.200.20">
    <property type="entry name" value="Phosphorylase Kinase, domain 1"/>
    <property type="match status" value="1"/>
</dbReference>
<evidence type="ECO:0000256" key="7">
    <source>
        <dbReference type="PROSITE-ProRule" id="PRU10141"/>
    </source>
</evidence>
<dbReference type="eggNOG" id="KOG0581">
    <property type="taxonomic scope" value="Eukaryota"/>
</dbReference>
<keyword evidence="4" id="KW-0418">Kinase</keyword>
<dbReference type="InterPro" id="IPR050915">
    <property type="entry name" value="MAP_kinase_kinase"/>
</dbReference>
<dbReference type="PROSITE" id="PS00107">
    <property type="entry name" value="PROTEIN_KINASE_ATP"/>
    <property type="match status" value="1"/>
</dbReference>
<feature type="region of interest" description="Disordered" evidence="9">
    <location>
        <begin position="272"/>
        <end position="327"/>
    </location>
</feature>
<keyword evidence="12" id="KW-1185">Reference proteome</keyword>
<dbReference type="OMA" id="QMTLTEP"/>
<comment type="similarity">
    <text evidence="6">Belongs to the protein kinase superfamily. STE Ser/Thr protein kinase family. MAP kinase kinase subfamily.</text>
</comment>
<keyword evidence="1 8" id="KW-0723">Serine/threonine-protein kinase</keyword>
<evidence type="ECO:0000313" key="11">
    <source>
        <dbReference type="EMBL" id="EGN98580.1"/>
    </source>
</evidence>
<dbReference type="PROSITE" id="PS00108">
    <property type="entry name" value="PROTEIN_KINASE_ST"/>
    <property type="match status" value="1"/>
</dbReference>
<dbReference type="GO" id="GO:0004712">
    <property type="term" value="F:protein serine/threonine/tyrosine kinase activity"/>
    <property type="evidence" value="ECO:0007669"/>
    <property type="project" value="UniProtKB-ARBA"/>
</dbReference>
<evidence type="ECO:0000256" key="1">
    <source>
        <dbReference type="ARBA" id="ARBA00022527"/>
    </source>
</evidence>
<protein>
    <recommendedName>
        <fullName evidence="10">Protein kinase domain-containing protein</fullName>
    </recommendedName>
</protein>
<dbReference type="PANTHER" id="PTHR47448:SF1">
    <property type="entry name" value="SERINE_THREONINE-PROTEIN KINASE STE7 HOMOLOG"/>
    <property type="match status" value="1"/>
</dbReference>
<dbReference type="InterPro" id="IPR011009">
    <property type="entry name" value="Kinase-like_dom_sf"/>
</dbReference>
<dbReference type="PANTHER" id="PTHR47448">
    <property type="entry name" value="DUAL SPECIFICITY MITOGEN-ACTIVATED PROTEIN KINASE KINASE DSOR1-LIKE PROTEIN"/>
    <property type="match status" value="1"/>
</dbReference>
<dbReference type="InterPro" id="IPR017441">
    <property type="entry name" value="Protein_kinase_ATP_BS"/>
</dbReference>
<keyword evidence="3 7" id="KW-0547">Nucleotide-binding</keyword>
<organism evidence="12">
    <name type="scientific">Serpula lacrymans var. lacrymans (strain S7.3)</name>
    <name type="common">Dry rot fungus</name>
    <dbReference type="NCBI Taxonomy" id="936435"/>
    <lineage>
        <taxon>Eukaryota</taxon>
        <taxon>Fungi</taxon>
        <taxon>Dikarya</taxon>
        <taxon>Basidiomycota</taxon>
        <taxon>Agaricomycotina</taxon>
        <taxon>Agaricomycetes</taxon>
        <taxon>Agaricomycetidae</taxon>
        <taxon>Boletales</taxon>
        <taxon>Coniophorineae</taxon>
        <taxon>Serpulaceae</taxon>
        <taxon>Serpula</taxon>
    </lineage>
</organism>
<keyword evidence="5 7" id="KW-0067">ATP-binding</keyword>
<dbReference type="CDD" id="cd06620">
    <property type="entry name" value="PKc_Byr1_like"/>
    <property type="match status" value="1"/>
</dbReference>
<evidence type="ECO:0000256" key="9">
    <source>
        <dbReference type="SAM" id="MobiDB-lite"/>
    </source>
</evidence>
<gene>
    <name evidence="11" type="ORF">SERLA73DRAFT_123865</name>
</gene>
<dbReference type="HOGENOM" id="CLU_000288_63_23_1"/>
<evidence type="ECO:0000256" key="5">
    <source>
        <dbReference type="ARBA" id="ARBA00022840"/>
    </source>
</evidence>
<evidence type="ECO:0000256" key="3">
    <source>
        <dbReference type="ARBA" id="ARBA00022741"/>
    </source>
</evidence>
<dbReference type="Pfam" id="PF00069">
    <property type="entry name" value="Pkinase"/>
    <property type="match status" value="1"/>
</dbReference>
<evidence type="ECO:0000259" key="10">
    <source>
        <dbReference type="PROSITE" id="PS50011"/>
    </source>
</evidence>
<accession>F8Q0D0</accession>
<evidence type="ECO:0000256" key="6">
    <source>
        <dbReference type="ARBA" id="ARBA00038035"/>
    </source>
</evidence>
<dbReference type="AlphaFoldDB" id="F8Q0D0"/>
<keyword evidence="2" id="KW-0808">Transferase</keyword>
<dbReference type="InterPro" id="IPR049613">
    <property type="entry name" value="Byr1-like_cat"/>
</dbReference>
<dbReference type="EMBL" id="GL945481">
    <property type="protein sequence ID" value="EGN98580.1"/>
    <property type="molecule type" value="Genomic_DNA"/>
</dbReference>
<dbReference type="STRING" id="936435.F8Q0D0"/>
<dbReference type="FunCoup" id="F8Q0D0">
    <property type="interactions" value="359"/>
</dbReference>
<dbReference type="Gene3D" id="1.10.510.10">
    <property type="entry name" value="Transferase(Phosphotransferase) domain 1"/>
    <property type="match status" value="1"/>
</dbReference>